<dbReference type="EMBL" id="BAAAWD010000031">
    <property type="protein sequence ID" value="GAA3041314.1"/>
    <property type="molecule type" value="Genomic_DNA"/>
</dbReference>
<name>A0ABP6LEH5_9ACTN</name>
<proteinExistence type="predicted"/>
<reference evidence="3" key="1">
    <citation type="journal article" date="2019" name="Int. J. Syst. Evol. Microbiol.">
        <title>The Global Catalogue of Microorganisms (GCM) 10K type strain sequencing project: providing services to taxonomists for standard genome sequencing and annotation.</title>
        <authorList>
            <consortium name="The Broad Institute Genomics Platform"/>
            <consortium name="The Broad Institute Genome Sequencing Center for Infectious Disease"/>
            <person name="Wu L."/>
            <person name="Ma J."/>
        </authorList>
    </citation>
    <scope>NUCLEOTIDE SEQUENCE [LARGE SCALE GENOMIC DNA]</scope>
    <source>
        <strain evidence="3">JCM 3106</strain>
    </source>
</reference>
<accession>A0ABP6LEH5</accession>
<sequence length="198" mass="22031">MADRDNRQMFDFGVSGYRPEWLTGLSMIMQAQGRRLAALEGRRLTRVLVVWDLEDDTWFTDGPVLLDFDGEQVEIVHNKFDDLSITWNAVDPARPLDWAGTGIPLRWRQDAFPEATALLGQALRSVELLEYVDDDLARGMVALGFVFPHGRMTVYNAMDENGIAFGDPGPSYARHVAGAADGSRDRDRGPRRGPPPGG</sequence>
<evidence type="ECO:0000313" key="2">
    <source>
        <dbReference type="EMBL" id="GAA3041314.1"/>
    </source>
</evidence>
<organism evidence="2 3">
    <name type="scientific">Streptosporangium longisporum</name>
    <dbReference type="NCBI Taxonomy" id="46187"/>
    <lineage>
        <taxon>Bacteria</taxon>
        <taxon>Bacillati</taxon>
        <taxon>Actinomycetota</taxon>
        <taxon>Actinomycetes</taxon>
        <taxon>Streptosporangiales</taxon>
        <taxon>Streptosporangiaceae</taxon>
        <taxon>Streptosporangium</taxon>
    </lineage>
</organism>
<dbReference type="Proteomes" id="UP001499930">
    <property type="component" value="Unassembled WGS sequence"/>
</dbReference>
<evidence type="ECO:0000313" key="3">
    <source>
        <dbReference type="Proteomes" id="UP001499930"/>
    </source>
</evidence>
<evidence type="ECO:0000256" key="1">
    <source>
        <dbReference type="SAM" id="MobiDB-lite"/>
    </source>
</evidence>
<protein>
    <submittedName>
        <fullName evidence="2">Uncharacterized protein</fullName>
    </submittedName>
</protein>
<comment type="caution">
    <text evidence="2">The sequence shown here is derived from an EMBL/GenBank/DDBJ whole genome shotgun (WGS) entry which is preliminary data.</text>
</comment>
<feature type="region of interest" description="Disordered" evidence="1">
    <location>
        <begin position="174"/>
        <end position="198"/>
    </location>
</feature>
<gene>
    <name evidence="2" type="ORF">GCM10017559_82540</name>
</gene>
<keyword evidence="3" id="KW-1185">Reference proteome</keyword>